<organism evidence="6 7">
    <name type="scientific">Micromonospora pisi</name>
    <dbReference type="NCBI Taxonomy" id="589240"/>
    <lineage>
        <taxon>Bacteria</taxon>
        <taxon>Bacillati</taxon>
        <taxon>Actinomycetota</taxon>
        <taxon>Actinomycetes</taxon>
        <taxon>Micromonosporales</taxon>
        <taxon>Micromonosporaceae</taxon>
        <taxon>Micromonospora</taxon>
    </lineage>
</organism>
<keyword evidence="3" id="KW-0804">Transcription</keyword>
<evidence type="ECO:0000256" key="1">
    <source>
        <dbReference type="ARBA" id="ARBA00023015"/>
    </source>
</evidence>
<dbReference type="InterPro" id="IPR009057">
    <property type="entry name" value="Homeodomain-like_sf"/>
</dbReference>
<dbReference type="PANTHER" id="PTHR47506">
    <property type="entry name" value="TRANSCRIPTIONAL REGULATORY PROTEIN"/>
    <property type="match status" value="1"/>
</dbReference>
<dbReference type="Pfam" id="PF00440">
    <property type="entry name" value="TetR_N"/>
    <property type="match status" value="1"/>
</dbReference>
<gene>
    <name evidence="6" type="ORF">BDK92_5528</name>
</gene>
<feature type="DNA-binding region" description="H-T-H motif" evidence="4">
    <location>
        <begin position="45"/>
        <end position="64"/>
    </location>
</feature>
<dbReference type="AlphaFoldDB" id="A0A495JQ58"/>
<comment type="caution">
    <text evidence="6">The sequence shown here is derived from an EMBL/GenBank/DDBJ whole genome shotgun (WGS) entry which is preliminary data.</text>
</comment>
<name>A0A495JQ58_9ACTN</name>
<evidence type="ECO:0000313" key="6">
    <source>
        <dbReference type="EMBL" id="RKR91137.1"/>
    </source>
</evidence>
<evidence type="ECO:0000259" key="5">
    <source>
        <dbReference type="PROSITE" id="PS50977"/>
    </source>
</evidence>
<dbReference type="InterPro" id="IPR011075">
    <property type="entry name" value="TetR_C"/>
</dbReference>
<keyword evidence="7" id="KW-1185">Reference proteome</keyword>
<evidence type="ECO:0000256" key="3">
    <source>
        <dbReference type="ARBA" id="ARBA00023163"/>
    </source>
</evidence>
<dbReference type="PANTHER" id="PTHR47506:SF1">
    <property type="entry name" value="HTH-TYPE TRANSCRIPTIONAL REGULATOR YJDC"/>
    <property type="match status" value="1"/>
</dbReference>
<dbReference type="InterPro" id="IPR036271">
    <property type="entry name" value="Tet_transcr_reg_TetR-rel_C_sf"/>
</dbReference>
<evidence type="ECO:0000313" key="7">
    <source>
        <dbReference type="Proteomes" id="UP000277671"/>
    </source>
</evidence>
<protein>
    <submittedName>
        <fullName evidence="6">TetR family transcriptional regulator</fullName>
    </submittedName>
</protein>
<dbReference type="Gene3D" id="1.10.357.10">
    <property type="entry name" value="Tetracycline Repressor, domain 2"/>
    <property type="match status" value="1"/>
</dbReference>
<dbReference type="InterPro" id="IPR001647">
    <property type="entry name" value="HTH_TetR"/>
</dbReference>
<dbReference type="SUPFAM" id="SSF48498">
    <property type="entry name" value="Tetracyclin repressor-like, C-terminal domain"/>
    <property type="match status" value="1"/>
</dbReference>
<reference evidence="6 7" key="1">
    <citation type="submission" date="2018-10" db="EMBL/GenBank/DDBJ databases">
        <title>Sequencing the genomes of 1000 actinobacteria strains.</title>
        <authorList>
            <person name="Klenk H.-P."/>
        </authorList>
    </citation>
    <scope>NUCLEOTIDE SEQUENCE [LARGE SCALE GENOMIC DNA]</scope>
    <source>
        <strain evidence="6 7">DSM 45175</strain>
    </source>
</reference>
<dbReference type="PROSITE" id="PS50977">
    <property type="entry name" value="HTH_TETR_2"/>
    <property type="match status" value="1"/>
</dbReference>
<sequence>MSRVDPTEVGIVVAASAALDDDAVRAKVLAAADRLYYSLGIQAVGMDALRAEAGVSLKRIYRLFPSKESIVEQVLAGRHEVWNALVEQAVELDDPRQRLLAIYDMLARWFDQDDFRGCVFINSFGELGATTPRIAAIAREHKAEFQERLARIVAEAGGPDWLAPQLAILAEGAQTTAAIAGTNEAAGQARRAAEILIGVALGGDPAR</sequence>
<proteinExistence type="predicted"/>
<feature type="domain" description="HTH tetR-type" evidence="5">
    <location>
        <begin position="22"/>
        <end position="82"/>
    </location>
</feature>
<dbReference type="EMBL" id="RBKT01000001">
    <property type="protein sequence ID" value="RKR91137.1"/>
    <property type="molecule type" value="Genomic_DNA"/>
</dbReference>
<dbReference type="OrthoDB" id="4214267at2"/>
<keyword evidence="2 4" id="KW-0238">DNA-binding</keyword>
<dbReference type="PRINTS" id="PR00455">
    <property type="entry name" value="HTHTETR"/>
</dbReference>
<dbReference type="Pfam" id="PF16925">
    <property type="entry name" value="TetR_C_13"/>
    <property type="match status" value="1"/>
</dbReference>
<dbReference type="GO" id="GO:0003677">
    <property type="term" value="F:DNA binding"/>
    <property type="evidence" value="ECO:0007669"/>
    <property type="project" value="UniProtKB-UniRule"/>
</dbReference>
<accession>A0A495JQ58</accession>
<dbReference type="SUPFAM" id="SSF46689">
    <property type="entry name" value="Homeodomain-like"/>
    <property type="match status" value="1"/>
</dbReference>
<dbReference type="Proteomes" id="UP000277671">
    <property type="component" value="Unassembled WGS sequence"/>
</dbReference>
<evidence type="ECO:0000256" key="2">
    <source>
        <dbReference type="ARBA" id="ARBA00023125"/>
    </source>
</evidence>
<evidence type="ECO:0000256" key="4">
    <source>
        <dbReference type="PROSITE-ProRule" id="PRU00335"/>
    </source>
</evidence>
<keyword evidence="1" id="KW-0805">Transcription regulation</keyword>